<dbReference type="Gene3D" id="1.10.340.70">
    <property type="match status" value="1"/>
</dbReference>
<accession>A0A4X2L4V7</accession>
<feature type="compositionally biased region" description="Basic and acidic residues" evidence="2">
    <location>
        <begin position="172"/>
        <end position="189"/>
    </location>
</feature>
<dbReference type="GO" id="GO:0015074">
    <property type="term" value="P:DNA integration"/>
    <property type="evidence" value="ECO:0007669"/>
    <property type="project" value="InterPro"/>
</dbReference>
<dbReference type="Ensembl" id="ENSVURT00010018961.1">
    <property type="protein sequence ID" value="ENSVURP00010016680.1"/>
    <property type="gene ID" value="ENSVURG00010012779.1"/>
</dbReference>
<dbReference type="PANTHER" id="PTHR37984">
    <property type="entry name" value="PROTEIN CBG26694"/>
    <property type="match status" value="1"/>
</dbReference>
<dbReference type="GeneTree" id="ENSGT01000000214408"/>
<feature type="region of interest" description="Disordered" evidence="2">
    <location>
        <begin position="141"/>
        <end position="191"/>
    </location>
</feature>
<dbReference type="InterPro" id="IPR012337">
    <property type="entry name" value="RNaseH-like_sf"/>
</dbReference>
<dbReference type="InterPro" id="IPR011011">
    <property type="entry name" value="Znf_FYVE_PHD"/>
</dbReference>
<dbReference type="SUPFAM" id="SSF53098">
    <property type="entry name" value="Ribonuclease H-like"/>
    <property type="match status" value="1"/>
</dbReference>
<feature type="domain" description="Integrase catalytic" evidence="3">
    <location>
        <begin position="198"/>
        <end position="365"/>
    </location>
</feature>
<evidence type="ECO:0000256" key="2">
    <source>
        <dbReference type="SAM" id="MobiDB-lite"/>
    </source>
</evidence>
<dbReference type="PROSITE" id="PS50994">
    <property type="entry name" value="INTEGRASE"/>
    <property type="match status" value="1"/>
</dbReference>
<dbReference type="InterPro" id="IPR036397">
    <property type="entry name" value="RNaseH_sf"/>
</dbReference>
<sequence>MPFEFPCPVDGQTLLNWQLIASAPGKMDKVTTMKLLKMTSSPTQSVKRELSLNSNFVLEDGVLYYQGRGKSQQVLFTAEKKWKAFEEAHVVSEDRHHGIRATGVNITKSYYWPGITLDARQWVKECEKCQTDRLAELAAKNAKSQVKAKKHKRKERLVPETDSPSEPKRKRPLEPRSKRERSLSPKRELLPPALAAPTKVAPMAQARGLFHLIGLQLVGPMKQTPRGACFIFVAVDHFTRWVEAAPMKTCSPEETAEQLLKLVYRYGFPERVVSTQSGEFVQQLNQILRTRTNLQCDLVAKYHPQAHGLLEETNAFVKRLLTLVVKRSVANWDLQLPKILFLQKQVEDESAEEDLSSEDELQGGSDSDESLPPAPFPVASPEPPPDGELERVTVAILSMEDMCLYCDQLTDKGNSDVFTMLQCNECQAWAHETCAKQWHSCEDWKTRFLCNACLAGREPSSAPE</sequence>
<feature type="compositionally biased region" description="Pro residues" evidence="2">
    <location>
        <begin position="372"/>
        <end position="386"/>
    </location>
</feature>
<name>A0A4X2L4V7_VOMUR</name>
<evidence type="ECO:0000313" key="4">
    <source>
        <dbReference type="Ensembl" id="ENSVURP00010016680.1"/>
    </source>
</evidence>
<dbReference type="Proteomes" id="UP000314987">
    <property type="component" value="Unassembled WGS sequence"/>
</dbReference>
<evidence type="ECO:0000313" key="5">
    <source>
        <dbReference type="Proteomes" id="UP000314987"/>
    </source>
</evidence>
<proteinExistence type="predicted"/>
<dbReference type="CDD" id="cd15489">
    <property type="entry name" value="PHD_SF"/>
    <property type="match status" value="1"/>
</dbReference>
<reference evidence="4" key="3">
    <citation type="submission" date="2025-09" db="UniProtKB">
        <authorList>
            <consortium name="Ensembl"/>
        </authorList>
    </citation>
    <scope>IDENTIFICATION</scope>
</reference>
<dbReference type="STRING" id="29139.ENSVURP00010016680"/>
<dbReference type="AlphaFoldDB" id="A0A4X2L4V7"/>
<evidence type="ECO:0000259" key="3">
    <source>
        <dbReference type="PROSITE" id="PS50994"/>
    </source>
</evidence>
<reference evidence="5" key="1">
    <citation type="submission" date="2018-12" db="EMBL/GenBank/DDBJ databases">
        <authorList>
            <person name="Yazar S."/>
        </authorList>
    </citation>
    <scope>NUCLEOTIDE SEQUENCE [LARGE SCALE GENOMIC DNA]</scope>
</reference>
<feature type="compositionally biased region" description="Acidic residues" evidence="2">
    <location>
        <begin position="351"/>
        <end position="369"/>
    </location>
</feature>
<dbReference type="Pfam" id="PF17921">
    <property type="entry name" value="Integrase_H2C2"/>
    <property type="match status" value="1"/>
</dbReference>
<feature type="compositionally biased region" description="Basic residues" evidence="2">
    <location>
        <begin position="146"/>
        <end position="155"/>
    </location>
</feature>
<dbReference type="InterPro" id="IPR050951">
    <property type="entry name" value="Retrovirus_Pol_polyprotein"/>
</dbReference>
<organism evidence="4 5">
    <name type="scientific">Vombatus ursinus</name>
    <name type="common">Common wombat</name>
    <dbReference type="NCBI Taxonomy" id="29139"/>
    <lineage>
        <taxon>Eukaryota</taxon>
        <taxon>Metazoa</taxon>
        <taxon>Chordata</taxon>
        <taxon>Craniata</taxon>
        <taxon>Vertebrata</taxon>
        <taxon>Euteleostomi</taxon>
        <taxon>Mammalia</taxon>
        <taxon>Metatheria</taxon>
        <taxon>Diprotodontia</taxon>
        <taxon>Vombatidae</taxon>
        <taxon>Vombatus</taxon>
    </lineage>
</organism>
<keyword evidence="5" id="KW-1185">Reference proteome</keyword>
<dbReference type="InterPro" id="IPR041588">
    <property type="entry name" value="Integrase_H2C2"/>
</dbReference>
<protein>
    <recommendedName>
        <fullName evidence="1">Gypsy retrotransposon integrase-like protein 1</fullName>
    </recommendedName>
</protein>
<evidence type="ECO:0000256" key="1">
    <source>
        <dbReference type="ARBA" id="ARBA00039658"/>
    </source>
</evidence>
<reference evidence="4" key="2">
    <citation type="submission" date="2025-08" db="UniProtKB">
        <authorList>
            <consortium name="Ensembl"/>
        </authorList>
    </citation>
    <scope>IDENTIFICATION</scope>
</reference>
<dbReference type="PANTHER" id="PTHR37984:SF5">
    <property type="entry name" value="PROTEIN NYNRIN-LIKE"/>
    <property type="match status" value="1"/>
</dbReference>
<dbReference type="InterPro" id="IPR001584">
    <property type="entry name" value="Integrase_cat-core"/>
</dbReference>
<dbReference type="Gene3D" id="3.30.420.10">
    <property type="entry name" value="Ribonuclease H-like superfamily/Ribonuclease H"/>
    <property type="match status" value="1"/>
</dbReference>
<feature type="region of interest" description="Disordered" evidence="2">
    <location>
        <begin position="351"/>
        <end position="388"/>
    </location>
</feature>
<dbReference type="GO" id="GO:0003676">
    <property type="term" value="F:nucleic acid binding"/>
    <property type="evidence" value="ECO:0007669"/>
    <property type="project" value="InterPro"/>
</dbReference>
<dbReference type="SUPFAM" id="SSF57903">
    <property type="entry name" value="FYVE/PHD zinc finger"/>
    <property type="match status" value="1"/>
</dbReference>